<comment type="caution">
    <text evidence="3">The sequence shown here is derived from an EMBL/GenBank/DDBJ whole genome shotgun (WGS) entry which is preliminary data.</text>
</comment>
<protein>
    <submittedName>
        <fullName evidence="3">Smr/MutS family protein</fullName>
    </submittedName>
</protein>
<keyword evidence="4" id="KW-1185">Reference proteome</keyword>
<evidence type="ECO:0000313" key="3">
    <source>
        <dbReference type="EMBL" id="MFC2926122.1"/>
    </source>
</evidence>
<evidence type="ECO:0000256" key="1">
    <source>
        <dbReference type="SAM" id="MobiDB-lite"/>
    </source>
</evidence>
<dbReference type="SMART" id="SM00463">
    <property type="entry name" value="SMR"/>
    <property type="match status" value="1"/>
</dbReference>
<feature type="compositionally biased region" description="Basic and acidic residues" evidence="1">
    <location>
        <begin position="37"/>
        <end position="53"/>
    </location>
</feature>
<dbReference type="Pfam" id="PF01713">
    <property type="entry name" value="Smr"/>
    <property type="match status" value="1"/>
</dbReference>
<feature type="domain" description="Smr" evidence="2">
    <location>
        <begin position="89"/>
        <end position="181"/>
    </location>
</feature>
<feature type="region of interest" description="Disordered" evidence="1">
    <location>
        <begin position="22"/>
        <end position="76"/>
    </location>
</feature>
<proteinExistence type="predicted"/>
<name>A0ABV6ZXK2_9PROT</name>
<dbReference type="PANTHER" id="PTHR35562">
    <property type="entry name" value="DNA ENDONUCLEASE SMRA-RELATED"/>
    <property type="match status" value="1"/>
</dbReference>
<dbReference type="SUPFAM" id="SSF160443">
    <property type="entry name" value="SMR domain-like"/>
    <property type="match status" value="1"/>
</dbReference>
<organism evidence="3 4">
    <name type="scientific">Hyphobacterium vulgare</name>
    <dbReference type="NCBI Taxonomy" id="1736751"/>
    <lineage>
        <taxon>Bacteria</taxon>
        <taxon>Pseudomonadati</taxon>
        <taxon>Pseudomonadota</taxon>
        <taxon>Alphaproteobacteria</taxon>
        <taxon>Maricaulales</taxon>
        <taxon>Maricaulaceae</taxon>
        <taxon>Hyphobacterium</taxon>
    </lineage>
</organism>
<evidence type="ECO:0000259" key="2">
    <source>
        <dbReference type="PROSITE" id="PS50828"/>
    </source>
</evidence>
<dbReference type="EMBL" id="JBHRSV010000016">
    <property type="protein sequence ID" value="MFC2926122.1"/>
    <property type="molecule type" value="Genomic_DNA"/>
</dbReference>
<gene>
    <name evidence="3" type="ORF">ACFOOR_08385</name>
</gene>
<evidence type="ECO:0000313" key="4">
    <source>
        <dbReference type="Proteomes" id="UP001595379"/>
    </source>
</evidence>
<sequence length="186" mass="20730">MSKTGKSGRDLRPEERAIWRKVARTARPLNPGQSGPTREHFAGLLDGKAREAAIRVPAAKPLDPPKTPPADRSAEKRLRRGRVEIEARIDLHGLTQERARALLGRFLHSAKARGLTTVLVITGKGVSVPWRERSEEEAPPGVLRRKLPEWLAEPELRHLVSGYAPAHRRHGGEGAFYVTMRFPRDG</sequence>
<dbReference type="RefSeq" id="WP_343164440.1">
    <property type="nucleotide sequence ID" value="NZ_JBHRSV010000016.1"/>
</dbReference>
<accession>A0ABV6ZXK2</accession>
<dbReference type="PANTHER" id="PTHR35562:SF2">
    <property type="entry name" value="DNA ENDONUCLEASE SMRA-RELATED"/>
    <property type="match status" value="1"/>
</dbReference>
<reference evidence="4" key="1">
    <citation type="journal article" date="2019" name="Int. J. Syst. Evol. Microbiol.">
        <title>The Global Catalogue of Microorganisms (GCM) 10K type strain sequencing project: providing services to taxonomists for standard genome sequencing and annotation.</title>
        <authorList>
            <consortium name="The Broad Institute Genomics Platform"/>
            <consortium name="The Broad Institute Genome Sequencing Center for Infectious Disease"/>
            <person name="Wu L."/>
            <person name="Ma J."/>
        </authorList>
    </citation>
    <scope>NUCLEOTIDE SEQUENCE [LARGE SCALE GENOMIC DNA]</scope>
    <source>
        <strain evidence="4">KCTC 52487</strain>
    </source>
</reference>
<dbReference type="Gene3D" id="3.30.1370.110">
    <property type="match status" value="1"/>
</dbReference>
<dbReference type="InterPro" id="IPR002625">
    <property type="entry name" value="Smr_dom"/>
</dbReference>
<dbReference type="Proteomes" id="UP001595379">
    <property type="component" value="Unassembled WGS sequence"/>
</dbReference>
<dbReference type="InterPro" id="IPR036063">
    <property type="entry name" value="Smr_dom_sf"/>
</dbReference>
<dbReference type="PROSITE" id="PS50828">
    <property type="entry name" value="SMR"/>
    <property type="match status" value="1"/>
</dbReference>